<keyword evidence="3" id="KW-1185">Reference proteome</keyword>
<reference evidence="2 3" key="1">
    <citation type="submission" date="2016-03" db="EMBL/GenBank/DDBJ databases">
        <title>EvidentialGene: Evidence-directed Construction of Genes on Genomes.</title>
        <authorList>
            <person name="Gilbert D.G."/>
            <person name="Choi J.-H."/>
            <person name="Mockaitis K."/>
            <person name="Colbourne J."/>
            <person name="Pfrender M."/>
        </authorList>
    </citation>
    <scope>NUCLEOTIDE SEQUENCE [LARGE SCALE GENOMIC DNA]</scope>
    <source>
        <strain evidence="2 3">Xinb3</strain>
        <tissue evidence="2">Complete organism</tissue>
    </source>
</reference>
<feature type="transmembrane region" description="Helical" evidence="1">
    <location>
        <begin position="118"/>
        <end position="143"/>
    </location>
</feature>
<sequence>MVMRLFMTASRAASISIGENSSAVMSVFSVVSFLASSVSSSIERLYFIPPSIFGYSSFLSAYLAGVSYLGVAGVSYLGGAGVSYFGGAGVSYFGGVGVVVAGVSYFGEVGGVVAGTSYLGGAGVWYFGGVGAGVSYLGGAAYFGGAGVAPPYIVGSASDALSVANPHRAAKRKFTCHVSLFNKKVRLLLADQQFGEAKCCIFSMDETSWSPGCVVGLFQNNNTARQNVKTYVSVGYKYDSIGTVNRNQETEICKCQGPTVTPCEPRLPSKTQYIFPSTLKPFFKL</sequence>
<gene>
    <name evidence="2" type="ORF">APZ42_020034</name>
</gene>
<evidence type="ECO:0000313" key="2">
    <source>
        <dbReference type="EMBL" id="KZS14663.1"/>
    </source>
</evidence>
<keyword evidence="1" id="KW-0472">Membrane</keyword>
<evidence type="ECO:0000256" key="1">
    <source>
        <dbReference type="SAM" id="Phobius"/>
    </source>
</evidence>
<dbReference type="OrthoDB" id="6365947at2759"/>
<keyword evidence="1" id="KW-1133">Transmembrane helix</keyword>
<dbReference type="AlphaFoldDB" id="A0A164XXK9"/>
<keyword evidence="1" id="KW-0812">Transmembrane</keyword>
<comment type="caution">
    <text evidence="2">The sequence shown here is derived from an EMBL/GenBank/DDBJ whole genome shotgun (WGS) entry which is preliminary data.</text>
</comment>
<dbReference type="EMBL" id="LRGB01000944">
    <property type="protein sequence ID" value="KZS14663.1"/>
    <property type="molecule type" value="Genomic_DNA"/>
</dbReference>
<dbReference type="Proteomes" id="UP000076858">
    <property type="component" value="Unassembled WGS sequence"/>
</dbReference>
<accession>A0A164XXK9</accession>
<organism evidence="2 3">
    <name type="scientific">Daphnia magna</name>
    <dbReference type="NCBI Taxonomy" id="35525"/>
    <lineage>
        <taxon>Eukaryota</taxon>
        <taxon>Metazoa</taxon>
        <taxon>Ecdysozoa</taxon>
        <taxon>Arthropoda</taxon>
        <taxon>Crustacea</taxon>
        <taxon>Branchiopoda</taxon>
        <taxon>Diplostraca</taxon>
        <taxon>Cladocera</taxon>
        <taxon>Anomopoda</taxon>
        <taxon>Daphniidae</taxon>
        <taxon>Daphnia</taxon>
    </lineage>
</organism>
<evidence type="ECO:0000313" key="3">
    <source>
        <dbReference type="Proteomes" id="UP000076858"/>
    </source>
</evidence>
<protein>
    <submittedName>
        <fullName evidence="2">Uncharacterized protein</fullName>
    </submittedName>
</protein>
<proteinExistence type="predicted"/>
<feature type="transmembrane region" description="Helical" evidence="1">
    <location>
        <begin position="84"/>
        <end position="106"/>
    </location>
</feature>
<name>A0A164XXK9_9CRUS</name>
<feature type="transmembrane region" description="Helical" evidence="1">
    <location>
        <begin position="55"/>
        <end position="77"/>
    </location>
</feature>